<sequence length="185" mass="19968">MMRLVSVFLLTIFLAPGVAHAQASSDEPIGTLAQLMRGIMFVSANKLFDLQSQDPAAELPPLSTTPEETRDTVSAYMGVASARFSGVYRGWQDVEGAAVALADGAKLAMLEGRLCQNGVAAPTDQADYIEGARLLEESALTVLEHAQNQDYEEASFAVNFIVESCSHCHSPYRDGPDSKEEPRCQ</sequence>
<dbReference type="GO" id="GO:0009055">
    <property type="term" value="F:electron transfer activity"/>
    <property type="evidence" value="ECO:0007669"/>
    <property type="project" value="InterPro"/>
</dbReference>
<dbReference type="GO" id="GO:0020037">
    <property type="term" value="F:heme binding"/>
    <property type="evidence" value="ECO:0007669"/>
    <property type="project" value="InterPro"/>
</dbReference>
<reference evidence="1" key="1">
    <citation type="submission" date="2018-05" db="EMBL/GenBank/DDBJ databases">
        <authorList>
            <person name="Lanie J.A."/>
            <person name="Ng W.-L."/>
            <person name="Kazmierczak K.M."/>
            <person name="Andrzejewski T.M."/>
            <person name="Davidsen T.M."/>
            <person name="Wayne K.J."/>
            <person name="Tettelin H."/>
            <person name="Glass J.I."/>
            <person name="Rusch D."/>
            <person name="Podicherti R."/>
            <person name="Tsui H.-C.T."/>
            <person name="Winkler M.E."/>
        </authorList>
    </citation>
    <scope>NUCLEOTIDE SEQUENCE</scope>
</reference>
<dbReference type="AlphaFoldDB" id="A0A382GT86"/>
<evidence type="ECO:0000313" key="1">
    <source>
        <dbReference type="EMBL" id="SVB78316.1"/>
    </source>
</evidence>
<name>A0A382GT86_9ZZZZ</name>
<protein>
    <recommendedName>
        <fullName evidence="2">Cytochrome c domain-containing protein</fullName>
    </recommendedName>
</protein>
<dbReference type="GO" id="GO:0005506">
    <property type="term" value="F:iron ion binding"/>
    <property type="evidence" value="ECO:0007669"/>
    <property type="project" value="InterPro"/>
</dbReference>
<accession>A0A382GT86</accession>
<dbReference type="SUPFAM" id="SSF47175">
    <property type="entry name" value="Cytochromes"/>
    <property type="match status" value="1"/>
</dbReference>
<proteinExistence type="predicted"/>
<dbReference type="InterPro" id="IPR010980">
    <property type="entry name" value="Cyt_c/b562"/>
</dbReference>
<organism evidence="1">
    <name type="scientific">marine metagenome</name>
    <dbReference type="NCBI Taxonomy" id="408172"/>
    <lineage>
        <taxon>unclassified sequences</taxon>
        <taxon>metagenomes</taxon>
        <taxon>ecological metagenomes</taxon>
    </lineage>
</organism>
<dbReference type="EMBL" id="UINC01057313">
    <property type="protein sequence ID" value="SVB78316.1"/>
    <property type="molecule type" value="Genomic_DNA"/>
</dbReference>
<dbReference type="GO" id="GO:0022900">
    <property type="term" value="P:electron transport chain"/>
    <property type="evidence" value="ECO:0007669"/>
    <property type="project" value="InterPro"/>
</dbReference>
<gene>
    <name evidence="1" type="ORF">METZ01_LOCUS231170</name>
</gene>
<evidence type="ECO:0008006" key="2">
    <source>
        <dbReference type="Google" id="ProtNLM"/>
    </source>
</evidence>